<dbReference type="EMBL" id="BONC01000013">
    <property type="protein sequence ID" value="GIF56263.1"/>
    <property type="molecule type" value="Genomic_DNA"/>
</dbReference>
<comment type="caution">
    <text evidence="1">The sequence shown here is derived from an EMBL/GenBank/DDBJ whole genome shotgun (WGS) entry which is preliminary data.</text>
</comment>
<dbReference type="RefSeq" id="WP_203702051.1">
    <property type="nucleotide sequence ID" value="NZ_BAAALU010000003.1"/>
</dbReference>
<reference evidence="1 2" key="1">
    <citation type="submission" date="2021-01" db="EMBL/GenBank/DDBJ databases">
        <title>Whole genome shotgun sequence of Asanoa iriomotensis NBRC 100142.</title>
        <authorList>
            <person name="Komaki H."/>
            <person name="Tamura T."/>
        </authorList>
    </citation>
    <scope>NUCLEOTIDE SEQUENCE [LARGE SCALE GENOMIC DNA]</scope>
    <source>
        <strain evidence="1 2">NBRC 100142</strain>
    </source>
</reference>
<keyword evidence="2" id="KW-1185">Reference proteome</keyword>
<sequence>MQPNPGATPRSHRAPIVVLSVVLFLLLGAIVVVQASRAGRRAADPCPVGEWDVVSYREVVELDDLRQTVTFGGGTGTVLRLRANGTGETDYGSGVTFTAEAPDGRPIRLEVAGPVRFRYSLATGGGSISVSPAGNDASSQLFINDAANGPRAGFVDPVGARSFRIECGGDSLTQDDGRLVVGYRRR</sequence>
<gene>
    <name evidence="1" type="ORF">Air01nite_23580</name>
</gene>
<name>A0ABQ4C0E3_9ACTN</name>
<evidence type="ECO:0000313" key="2">
    <source>
        <dbReference type="Proteomes" id="UP000624325"/>
    </source>
</evidence>
<protein>
    <submittedName>
        <fullName evidence="1">Uncharacterized protein</fullName>
    </submittedName>
</protein>
<proteinExistence type="predicted"/>
<dbReference type="Proteomes" id="UP000624325">
    <property type="component" value="Unassembled WGS sequence"/>
</dbReference>
<evidence type="ECO:0000313" key="1">
    <source>
        <dbReference type="EMBL" id="GIF56263.1"/>
    </source>
</evidence>
<organism evidence="1 2">
    <name type="scientific">Asanoa iriomotensis</name>
    <dbReference type="NCBI Taxonomy" id="234613"/>
    <lineage>
        <taxon>Bacteria</taxon>
        <taxon>Bacillati</taxon>
        <taxon>Actinomycetota</taxon>
        <taxon>Actinomycetes</taxon>
        <taxon>Micromonosporales</taxon>
        <taxon>Micromonosporaceae</taxon>
        <taxon>Asanoa</taxon>
    </lineage>
</organism>
<accession>A0ABQ4C0E3</accession>